<name>A0ACB6QCG4_9PLEO</name>
<feature type="non-terminal residue" evidence="1">
    <location>
        <position position="251"/>
    </location>
</feature>
<dbReference type="EMBL" id="MU003540">
    <property type="protein sequence ID" value="KAF2464067.1"/>
    <property type="molecule type" value="Genomic_DNA"/>
</dbReference>
<dbReference type="Proteomes" id="UP000799755">
    <property type="component" value="Unassembled WGS sequence"/>
</dbReference>
<evidence type="ECO:0000313" key="1">
    <source>
        <dbReference type="EMBL" id="KAF2464067.1"/>
    </source>
</evidence>
<gene>
    <name evidence="1" type="ORF">BDR25DRAFT_191156</name>
</gene>
<proteinExistence type="predicted"/>
<accession>A0ACB6QCG4</accession>
<protein>
    <submittedName>
        <fullName evidence="1">Uncharacterized protein</fullName>
    </submittedName>
</protein>
<organism evidence="1 2">
    <name type="scientific">Lindgomyces ingoldianus</name>
    <dbReference type="NCBI Taxonomy" id="673940"/>
    <lineage>
        <taxon>Eukaryota</taxon>
        <taxon>Fungi</taxon>
        <taxon>Dikarya</taxon>
        <taxon>Ascomycota</taxon>
        <taxon>Pezizomycotina</taxon>
        <taxon>Dothideomycetes</taxon>
        <taxon>Pleosporomycetidae</taxon>
        <taxon>Pleosporales</taxon>
        <taxon>Lindgomycetaceae</taxon>
        <taxon>Lindgomyces</taxon>
    </lineage>
</organism>
<evidence type="ECO:0000313" key="2">
    <source>
        <dbReference type="Proteomes" id="UP000799755"/>
    </source>
</evidence>
<reference evidence="1" key="1">
    <citation type="journal article" date="2020" name="Stud. Mycol.">
        <title>101 Dothideomycetes genomes: a test case for predicting lifestyles and emergence of pathogens.</title>
        <authorList>
            <person name="Haridas S."/>
            <person name="Albert R."/>
            <person name="Binder M."/>
            <person name="Bloem J."/>
            <person name="Labutti K."/>
            <person name="Salamov A."/>
            <person name="Andreopoulos B."/>
            <person name="Baker S."/>
            <person name="Barry K."/>
            <person name="Bills G."/>
            <person name="Bluhm B."/>
            <person name="Cannon C."/>
            <person name="Castanera R."/>
            <person name="Culley D."/>
            <person name="Daum C."/>
            <person name="Ezra D."/>
            <person name="Gonzalez J."/>
            <person name="Henrissat B."/>
            <person name="Kuo A."/>
            <person name="Liang C."/>
            <person name="Lipzen A."/>
            <person name="Lutzoni F."/>
            <person name="Magnuson J."/>
            <person name="Mondo S."/>
            <person name="Nolan M."/>
            <person name="Ohm R."/>
            <person name="Pangilinan J."/>
            <person name="Park H.-J."/>
            <person name="Ramirez L."/>
            <person name="Alfaro M."/>
            <person name="Sun H."/>
            <person name="Tritt A."/>
            <person name="Yoshinaga Y."/>
            <person name="Zwiers L.-H."/>
            <person name="Turgeon B."/>
            <person name="Goodwin S."/>
            <person name="Spatafora J."/>
            <person name="Crous P."/>
            <person name="Grigoriev I."/>
        </authorList>
    </citation>
    <scope>NUCLEOTIDE SEQUENCE</scope>
    <source>
        <strain evidence="1">ATCC 200398</strain>
    </source>
</reference>
<keyword evidence="2" id="KW-1185">Reference proteome</keyword>
<comment type="caution">
    <text evidence="1">The sequence shown here is derived from an EMBL/GenBank/DDBJ whole genome shotgun (WGS) entry which is preliminary data.</text>
</comment>
<sequence length="251" mass="28327">LIIVRIENFRHMSEGLGAWRHIRRDYKLCGNGFMHRRLVFKQKPHPPLRPIIDATARVNGLIADPGGKGWSDKDIYPALESRLGDFLNSSISAIEKITQIFNTLKEELTYNRASVQASVAWGKASISGGKRGGGVSVGQPQTLPNRVRNIPGEIRTRRSERERLFKDFQNYNDRLRVPLKNSDDIGALNFLLPVSAEFVRAEAIMAGASIRATRLFAAIAKSWQCPCQPHHLSNLFLENRTLNVDFNLIFH</sequence>
<feature type="non-terminal residue" evidence="1">
    <location>
        <position position="1"/>
    </location>
</feature>